<evidence type="ECO:0000313" key="5">
    <source>
        <dbReference type="Proteomes" id="UP000195402"/>
    </source>
</evidence>
<keyword evidence="1" id="KW-0479">Metal-binding</keyword>
<gene>
    <name evidence="4" type="ORF">BVC80_1227g18</name>
</gene>
<dbReference type="PROSITE" id="PS51471">
    <property type="entry name" value="FE2OG_OXY"/>
    <property type="match status" value="1"/>
</dbReference>
<dbReference type="InterPro" id="IPR050295">
    <property type="entry name" value="Plant_2OG-oxidoreductases"/>
</dbReference>
<sequence length="179" mass="20365">MTLLELMGRALQIEKELIRELFEDGMQNMRMNYYPPCPQPELVIGLKPHSDAVGLTILLQLNEIEGLQVRKEGNWIPVKPLPNAFIVNIGDIFEIVTNGIYRSVQHRATVNSVKERLSIATFYNPNVQGEIGPAHNLITPQTPALFRRVGVEKYFKDLFARELDGKSYLDVMRIESKTA</sequence>
<dbReference type="PANTHER" id="PTHR47991">
    <property type="entry name" value="OXOGLUTARATE/IRON-DEPENDENT DIOXYGENASE"/>
    <property type="match status" value="1"/>
</dbReference>
<dbReference type="OrthoDB" id="288590at2759"/>
<evidence type="ECO:0000256" key="1">
    <source>
        <dbReference type="ARBA" id="ARBA00022723"/>
    </source>
</evidence>
<evidence type="ECO:0000313" key="4">
    <source>
        <dbReference type="EMBL" id="OVA18942.1"/>
    </source>
</evidence>
<dbReference type="EMBL" id="MVGT01000347">
    <property type="protein sequence ID" value="OVA18942.1"/>
    <property type="molecule type" value="Genomic_DNA"/>
</dbReference>
<dbReference type="Proteomes" id="UP000195402">
    <property type="component" value="Unassembled WGS sequence"/>
</dbReference>
<dbReference type="InterPro" id="IPR027443">
    <property type="entry name" value="IPNS-like_sf"/>
</dbReference>
<proteinExistence type="predicted"/>
<dbReference type="GO" id="GO:0046872">
    <property type="term" value="F:metal ion binding"/>
    <property type="evidence" value="ECO:0007669"/>
    <property type="project" value="UniProtKB-KW"/>
</dbReference>
<name>A0A200R8A1_MACCD</name>
<dbReference type="STRING" id="56857.A0A200R8A1"/>
<feature type="domain" description="Fe2OG dioxygenase" evidence="3">
    <location>
        <begin position="22"/>
        <end position="125"/>
    </location>
</feature>
<keyword evidence="2" id="KW-0408">Iron</keyword>
<accession>A0A200R8A1</accession>
<dbReference type="SUPFAM" id="SSF51197">
    <property type="entry name" value="Clavaminate synthase-like"/>
    <property type="match status" value="1"/>
</dbReference>
<organism evidence="4 5">
    <name type="scientific">Macleaya cordata</name>
    <name type="common">Five-seeded plume-poppy</name>
    <name type="synonym">Bocconia cordata</name>
    <dbReference type="NCBI Taxonomy" id="56857"/>
    <lineage>
        <taxon>Eukaryota</taxon>
        <taxon>Viridiplantae</taxon>
        <taxon>Streptophyta</taxon>
        <taxon>Embryophyta</taxon>
        <taxon>Tracheophyta</taxon>
        <taxon>Spermatophyta</taxon>
        <taxon>Magnoliopsida</taxon>
        <taxon>Ranunculales</taxon>
        <taxon>Papaveraceae</taxon>
        <taxon>Papaveroideae</taxon>
        <taxon>Macleaya</taxon>
    </lineage>
</organism>
<dbReference type="Pfam" id="PF03171">
    <property type="entry name" value="2OG-FeII_Oxy"/>
    <property type="match status" value="1"/>
</dbReference>
<protein>
    <submittedName>
        <fullName evidence="4">Oxoglutarate/iron-dependent dioxygenase</fullName>
    </submittedName>
</protein>
<dbReference type="AlphaFoldDB" id="A0A200R8A1"/>
<dbReference type="InParanoid" id="A0A200R8A1"/>
<dbReference type="GO" id="GO:0051213">
    <property type="term" value="F:dioxygenase activity"/>
    <property type="evidence" value="ECO:0007669"/>
    <property type="project" value="UniProtKB-KW"/>
</dbReference>
<dbReference type="Gene3D" id="2.60.120.330">
    <property type="entry name" value="B-lactam Antibiotic, Isopenicillin N Synthase, Chain"/>
    <property type="match status" value="1"/>
</dbReference>
<comment type="caution">
    <text evidence="4">The sequence shown here is derived from an EMBL/GenBank/DDBJ whole genome shotgun (WGS) entry which is preliminary data.</text>
</comment>
<keyword evidence="5" id="KW-1185">Reference proteome</keyword>
<keyword evidence="4" id="KW-0223">Dioxygenase</keyword>
<dbReference type="OMA" id="KDYIRYH"/>
<evidence type="ECO:0000259" key="3">
    <source>
        <dbReference type="PROSITE" id="PS51471"/>
    </source>
</evidence>
<evidence type="ECO:0000256" key="2">
    <source>
        <dbReference type="ARBA" id="ARBA00023004"/>
    </source>
</evidence>
<keyword evidence="4" id="KW-0560">Oxidoreductase</keyword>
<dbReference type="InterPro" id="IPR005123">
    <property type="entry name" value="Oxoglu/Fe-dep_dioxygenase_dom"/>
</dbReference>
<dbReference type="InterPro" id="IPR044861">
    <property type="entry name" value="IPNS-like_FE2OG_OXY"/>
</dbReference>
<reference evidence="4 5" key="1">
    <citation type="journal article" date="2017" name="Mol. Plant">
        <title>The Genome of Medicinal Plant Macleaya cordata Provides New Insights into Benzylisoquinoline Alkaloids Metabolism.</title>
        <authorList>
            <person name="Liu X."/>
            <person name="Liu Y."/>
            <person name="Huang P."/>
            <person name="Ma Y."/>
            <person name="Qing Z."/>
            <person name="Tang Q."/>
            <person name="Cao H."/>
            <person name="Cheng P."/>
            <person name="Zheng Y."/>
            <person name="Yuan Z."/>
            <person name="Zhou Y."/>
            <person name="Liu J."/>
            <person name="Tang Z."/>
            <person name="Zhuo Y."/>
            <person name="Zhang Y."/>
            <person name="Yu L."/>
            <person name="Huang J."/>
            <person name="Yang P."/>
            <person name="Peng Q."/>
            <person name="Zhang J."/>
            <person name="Jiang W."/>
            <person name="Zhang Z."/>
            <person name="Lin K."/>
            <person name="Ro D.K."/>
            <person name="Chen X."/>
            <person name="Xiong X."/>
            <person name="Shang Y."/>
            <person name="Huang S."/>
            <person name="Zeng J."/>
        </authorList>
    </citation>
    <scope>NUCLEOTIDE SEQUENCE [LARGE SCALE GENOMIC DNA]</scope>
    <source>
        <strain evidence="5">cv. BLH2017</strain>
        <tissue evidence="4">Root</tissue>
    </source>
</reference>